<dbReference type="AlphaFoldDB" id="A0A450WYE4"/>
<accession>A0A450WYE4</accession>
<sequence>MRRGLNLPRRAPQLLILLDILMLWIFALLSLPLVEPGLRYTVHGAPMGSIILEGMEPESAVRAWRVEKTGVRSLKPGSGLVLPGDTRILVEDRYVLSLPAPYVQSVSELFAYACSHGHCEPEIHVYGDGKAAMCGDDGRHYAKYPGSSPYQTDHRCPN</sequence>
<reference evidence="2" key="1">
    <citation type="submission" date="2019-02" db="EMBL/GenBank/DDBJ databases">
        <authorList>
            <person name="Gruber-Vodicka R. H."/>
            <person name="Seah K. B. B."/>
        </authorList>
    </citation>
    <scope>NUCLEOTIDE SEQUENCE</scope>
    <source>
        <strain evidence="2">BECK_BZ197</strain>
        <strain evidence="4">BECK_BZ198</strain>
        <strain evidence="3">BECK_BZ199</strain>
    </source>
</reference>
<keyword evidence="1" id="KW-0812">Transmembrane</keyword>
<dbReference type="EMBL" id="CAADGH010000004">
    <property type="protein sequence ID" value="VFK74377.1"/>
    <property type="molecule type" value="Genomic_DNA"/>
</dbReference>
<organism evidence="2">
    <name type="scientific">Candidatus Kentrum sp. MB</name>
    <dbReference type="NCBI Taxonomy" id="2138164"/>
    <lineage>
        <taxon>Bacteria</taxon>
        <taxon>Pseudomonadati</taxon>
        <taxon>Pseudomonadota</taxon>
        <taxon>Gammaproteobacteria</taxon>
        <taxon>Candidatus Kentrum</taxon>
    </lineage>
</organism>
<proteinExistence type="predicted"/>
<evidence type="ECO:0000313" key="2">
    <source>
        <dbReference type="EMBL" id="VFK22049.1"/>
    </source>
</evidence>
<feature type="transmembrane region" description="Helical" evidence="1">
    <location>
        <begin position="12"/>
        <end position="34"/>
    </location>
</feature>
<dbReference type="EMBL" id="CAADFQ010000004">
    <property type="protein sequence ID" value="VFK27651.1"/>
    <property type="molecule type" value="Genomic_DNA"/>
</dbReference>
<evidence type="ECO:0000313" key="4">
    <source>
        <dbReference type="EMBL" id="VFK74377.1"/>
    </source>
</evidence>
<evidence type="ECO:0000256" key="1">
    <source>
        <dbReference type="SAM" id="Phobius"/>
    </source>
</evidence>
<keyword evidence="1" id="KW-1133">Transmembrane helix</keyword>
<dbReference type="EMBL" id="CAADFO010000001">
    <property type="protein sequence ID" value="VFK22049.1"/>
    <property type="molecule type" value="Genomic_DNA"/>
</dbReference>
<gene>
    <name evidence="2" type="ORF">BECKMB1821G_GA0114241_100125</name>
    <name evidence="4" type="ORF">BECKMB1821H_GA0114242_100425</name>
    <name evidence="3" type="ORF">BECKMB1821I_GA0114274_100425</name>
</gene>
<evidence type="ECO:0000313" key="3">
    <source>
        <dbReference type="EMBL" id="VFK27651.1"/>
    </source>
</evidence>
<protein>
    <submittedName>
        <fullName evidence="2">Uncharacterized protein</fullName>
    </submittedName>
</protein>
<name>A0A450WYE4_9GAMM</name>
<keyword evidence="1" id="KW-0472">Membrane</keyword>